<dbReference type="RefSeq" id="WP_237890708.1">
    <property type="nucleotide sequence ID" value="NZ_JAKLTY010000011.1"/>
</dbReference>
<dbReference type="Proteomes" id="UP001139054">
    <property type="component" value="Unassembled WGS sequence"/>
</dbReference>
<dbReference type="CDD" id="cd04056">
    <property type="entry name" value="Peptidases_S53"/>
    <property type="match status" value="1"/>
</dbReference>
<dbReference type="GO" id="GO:0006508">
    <property type="term" value="P:proteolysis"/>
    <property type="evidence" value="ECO:0007669"/>
    <property type="project" value="InterPro"/>
</dbReference>
<dbReference type="Gene3D" id="3.40.50.200">
    <property type="entry name" value="Peptidase S8/S53 domain"/>
    <property type="match status" value="1"/>
</dbReference>
<evidence type="ECO:0000259" key="2">
    <source>
        <dbReference type="PROSITE" id="PS51695"/>
    </source>
</evidence>
<dbReference type="InterPro" id="IPR000209">
    <property type="entry name" value="Peptidase_S8/S53_dom"/>
</dbReference>
<protein>
    <submittedName>
        <fullName evidence="3">S53 family peptidase</fullName>
    </submittedName>
</protein>
<gene>
    <name evidence="3" type="ORF">L6654_19470</name>
</gene>
<feature type="domain" description="Peptidase S53" evidence="2">
    <location>
        <begin position="142"/>
        <end position="495"/>
    </location>
</feature>
<dbReference type="PANTHER" id="PTHR14218:SF15">
    <property type="entry name" value="TRIPEPTIDYL-PEPTIDASE 1"/>
    <property type="match status" value="1"/>
</dbReference>
<dbReference type="EMBL" id="JAKLTY010000011">
    <property type="protein sequence ID" value="MCG2628820.1"/>
    <property type="molecule type" value="Genomic_DNA"/>
</dbReference>
<evidence type="ECO:0000313" key="3">
    <source>
        <dbReference type="EMBL" id="MCG2628820.1"/>
    </source>
</evidence>
<name>A0A9X1RC11_9BRAD</name>
<accession>A0A9X1RC11</accession>
<dbReference type="AlphaFoldDB" id="A0A9X1RC11"/>
<comment type="caution">
    <text evidence="3">The sequence shown here is derived from an EMBL/GenBank/DDBJ whole genome shotgun (WGS) entry which is preliminary data.</text>
</comment>
<evidence type="ECO:0000256" key="1">
    <source>
        <dbReference type="PROSITE-ProRule" id="PRU01032"/>
    </source>
</evidence>
<dbReference type="InterPro" id="IPR036852">
    <property type="entry name" value="Peptidase_S8/S53_dom_sf"/>
</dbReference>
<dbReference type="SUPFAM" id="SSF52743">
    <property type="entry name" value="Subtilisin-like"/>
    <property type="match status" value="1"/>
</dbReference>
<organism evidence="3 4">
    <name type="scientific">Bradyrhizobium zhengyangense</name>
    <dbReference type="NCBI Taxonomy" id="2911009"/>
    <lineage>
        <taxon>Bacteria</taxon>
        <taxon>Pseudomonadati</taxon>
        <taxon>Pseudomonadota</taxon>
        <taxon>Alphaproteobacteria</taxon>
        <taxon>Hyphomicrobiales</taxon>
        <taxon>Nitrobacteraceae</taxon>
        <taxon>Bradyrhizobium</taxon>
    </lineage>
</organism>
<dbReference type="PROSITE" id="PS51695">
    <property type="entry name" value="SEDOLISIN"/>
    <property type="match status" value="1"/>
</dbReference>
<evidence type="ECO:0000313" key="4">
    <source>
        <dbReference type="Proteomes" id="UP001139054"/>
    </source>
</evidence>
<proteinExistence type="predicted"/>
<dbReference type="Pfam" id="PF00082">
    <property type="entry name" value="Peptidase_S8"/>
    <property type="match status" value="1"/>
</dbReference>
<sequence>MAGVAPKNGPSKTEDEIKADELHVRQIEAEKALKSANAPWWRRADPLTLAILAAAGSLVGNILSEHGKAKDDQALEQTKAQYNLVLQAMATNDAAAAKRNIHFFIDAGLLADGDCRIRNAIDSDNPVLPSLSGTAPAGPANLLSPPLVASLYNFPPGVDGRGQTIGIVEFGGGFDRKDLEQYFSRLKLPVPEIIAVPVNGGGNHPSMTDDGTDMQTAMDIEIAAGTAPRAHLKVYFAPVPKTEGFNAADFAQAVRQATADQVSVLLIGWGLTESRWKDEDIKLVDGALEQAAKQGITVIALSGENGVTDGMTDGRRHVSYPASSPWVLSVGGTTVKIEDGKIKSEKIWRDGQSATGGGVSEKFARPDWQNGVKVPLRADGSTGRGLPDVVATADPAVGYTLFVHGNAVVVGGTGAVVPLWGGLIALLNQANGHNLGYVTPRFYREFGPAKLFREITEGDNGVSGVTGFKAGPGWTPVAGWGSPDGVKLINWLRTHPDGTSTAANVTACPATTSQ</sequence>
<comment type="caution">
    <text evidence="1">Lacks conserved residue(s) required for the propagation of feature annotation.</text>
</comment>
<reference evidence="3" key="1">
    <citation type="submission" date="2022-01" db="EMBL/GenBank/DDBJ databases">
        <title>Genome sequnece data of strain Bradyrhizobium sp. nov.</title>
        <authorList>
            <person name="Zhang J."/>
        </authorList>
    </citation>
    <scope>NUCLEOTIDE SEQUENCE</scope>
    <source>
        <strain evidence="3">WYCCWR 13023</strain>
    </source>
</reference>
<dbReference type="InterPro" id="IPR030400">
    <property type="entry name" value="Sedolisin_dom"/>
</dbReference>
<dbReference type="InterPro" id="IPR050819">
    <property type="entry name" value="Tripeptidyl-peptidase_I"/>
</dbReference>
<dbReference type="PANTHER" id="PTHR14218">
    <property type="entry name" value="PROTEASE S8 TRIPEPTIDYL PEPTIDASE I CLN2"/>
    <property type="match status" value="1"/>
</dbReference>
<dbReference type="GO" id="GO:0008240">
    <property type="term" value="F:tripeptidyl-peptidase activity"/>
    <property type="evidence" value="ECO:0007669"/>
    <property type="project" value="TreeGrafter"/>
</dbReference>
<dbReference type="GO" id="GO:0004252">
    <property type="term" value="F:serine-type endopeptidase activity"/>
    <property type="evidence" value="ECO:0007669"/>
    <property type="project" value="InterPro"/>
</dbReference>